<dbReference type="InterPro" id="IPR006120">
    <property type="entry name" value="Resolvase_HTH_dom"/>
</dbReference>
<keyword evidence="4" id="KW-1185">Reference proteome</keyword>
<evidence type="ECO:0000313" key="4">
    <source>
        <dbReference type="Proteomes" id="UP001596484"/>
    </source>
</evidence>
<accession>A0ABW2RUE4</accession>
<evidence type="ECO:0000313" key="3">
    <source>
        <dbReference type="EMBL" id="MFC7447356.1"/>
    </source>
</evidence>
<feature type="compositionally biased region" description="Low complexity" evidence="1">
    <location>
        <begin position="65"/>
        <end position="75"/>
    </location>
</feature>
<name>A0ABW2RUE4_9NOCA</name>
<comment type="caution">
    <text evidence="3">The sequence shown here is derived from an EMBL/GenBank/DDBJ whole genome shotgun (WGS) entry which is preliminary data.</text>
</comment>
<gene>
    <name evidence="3" type="ORF">ACFQS9_05560</name>
</gene>
<dbReference type="RefSeq" id="WP_378402372.1">
    <property type="nucleotide sequence ID" value="NZ_JBHTCS010000009.1"/>
</dbReference>
<organism evidence="3 4">
    <name type="scientific">Rhodococcus daqingensis</name>
    <dbReference type="NCBI Taxonomy" id="2479363"/>
    <lineage>
        <taxon>Bacteria</taxon>
        <taxon>Bacillati</taxon>
        <taxon>Actinomycetota</taxon>
        <taxon>Actinomycetes</taxon>
        <taxon>Mycobacteriales</taxon>
        <taxon>Nocardiaceae</taxon>
        <taxon>Rhodococcus</taxon>
    </lineage>
</organism>
<reference evidence="4" key="1">
    <citation type="journal article" date="2019" name="Int. J. Syst. Evol. Microbiol.">
        <title>The Global Catalogue of Microorganisms (GCM) 10K type strain sequencing project: providing services to taxonomists for standard genome sequencing and annotation.</title>
        <authorList>
            <consortium name="The Broad Institute Genomics Platform"/>
            <consortium name="The Broad Institute Genome Sequencing Center for Infectious Disease"/>
            <person name="Wu L."/>
            <person name="Ma J."/>
        </authorList>
    </citation>
    <scope>NUCLEOTIDE SEQUENCE [LARGE SCALE GENOMIC DNA]</scope>
    <source>
        <strain evidence="4">ICMP 19430</strain>
    </source>
</reference>
<dbReference type="SUPFAM" id="SSF46689">
    <property type="entry name" value="Homeodomain-like"/>
    <property type="match status" value="1"/>
</dbReference>
<dbReference type="CDD" id="cd00569">
    <property type="entry name" value="HTH_Hin_like"/>
    <property type="match status" value="1"/>
</dbReference>
<dbReference type="Pfam" id="PF02796">
    <property type="entry name" value="HTH_7"/>
    <property type="match status" value="1"/>
</dbReference>
<sequence length="149" mass="16195">MRGSIRPSNMDWRTPGHQCRSAQFQHCRSVGIRGCIASPPVCGQAKRTHSSIVGGSTRPHRAQQSSPRNSSRPPSVTVRFDGYARRVSSKPRSLTDAGPTLRGRVGGRPAALSPAKRRLAKTMRAEGTPMAEIAEVLEVARSTLYRHIG</sequence>
<protein>
    <submittedName>
        <fullName evidence="3">Helix-turn-helix domain-containing protein</fullName>
    </submittedName>
</protein>
<dbReference type="InterPro" id="IPR009057">
    <property type="entry name" value="Homeodomain-like_sf"/>
</dbReference>
<feature type="domain" description="Resolvase HTH" evidence="2">
    <location>
        <begin position="107"/>
        <end position="146"/>
    </location>
</feature>
<proteinExistence type="predicted"/>
<evidence type="ECO:0000259" key="2">
    <source>
        <dbReference type="Pfam" id="PF02796"/>
    </source>
</evidence>
<dbReference type="EMBL" id="JBHTCS010000009">
    <property type="protein sequence ID" value="MFC7447356.1"/>
    <property type="molecule type" value="Genomic_DNA"/>
</dbReference>
<dbReference type="Proteomes" id="UP001596484">
    <property type="component" value="Unassembled WGS sequence"/>
</dbReference>
<dbReference type="Gene3D" id="1.10.10.60">
    <property type="entry name" value="Homeodomain-like"/>
    <property type="match status" value="1"/>
</dbReference>
<evidence type="ECO:0000256" key="1">
    <source>
        <dbReference type="SAM" id="MobiDB-lite"/>
    </source>
</evidence>
<feature type="region of interest" description="Disordered" evidence="1">
    <location>
        <begin position="43"/>
        <end position="118"/>
    </location>
</feature>